<protein>
    <submittedName>
        <fullName evidence="1">Uncharacterized protein</fullName>
    </submittedName>
</protein>
<keyword evidence="2" id="KW-1185">Reference proteome</keyword>
<dbReference type="InterPro" id="IPR046268">
    <property type="entry name" value="DUF6301"/>
</dbReference>
<sequence>MSHLDLDGAAALVLAAARFDWKWRVYDLPKFCRAAGWELVDLWPEGATMQSNLNVEHRSALAYFEGTPRTLMHINLSIAERGQLKSPKILSGFVSELTSILEPELGAPTKARARPSKFASWELHGVILTVRSMHGIVNLTTGNPEDDLRSTL</sequence>
<evidence type="ECO:0000313" key="1">
    <source>
        <dbReference type="EMBL" id="GGK38429.1"/>
    </source>
</evidence>
<comment type="caution">
    <text evidence="1">The sequence shown here is derived from an EMBL/GenBank/DDBJ whole genome shotgun (WGS) entry which is preliminary data.</text>
</comment>
<dbReference type="RefSeq" id="WP_373291514.1">
    <property type="nucleotide sequence ID" value="NZ_BMMW01000001.1"/>
</dbReference>
<dbReference type="AlphaFoldDB" id="A0A917QA49"/>
<evidence type="ECO:0000313" key="2">
    <source>
        <dbReference type="Proteomes" id="UP000612956"/>
    </source>
</evidence>
<organism evidence="1 2">
    <name type="scientific">Nocardia camponoti</name>
    <dbReference type="NCBI Taxonomy" id="1616106"/>
    <lineage>
        <taxon>Bacteria</taxon>
        <taxon>Bacillati</taxon>
        <taxon>Actinomycetota</taxon>
        <taxon>Actinomycetes</taxon>
        <taxon>Mycobacteriales</taxon>
        <taxon>Nocardiaceae</taxon>
        <taxon>Nocardia</taxon>
    </lineage>
</organism>
<reference evidence="1" key="1">
    <citation type="journal article" date="2014" name="Int. J. Syst. Evol. Microbiol.">
        <title>Complete genome sequence of Corynebacterium casei LMG S-19264T (=DSM 44701T), isolated from a smear-ripened cheese.</title>
        <authorList>
            <consortium name="US DOE Joint Genome Institute (JGI-PGF)"/>
            <person name="Walter F."/>
            <person name="Albersmeier A."/>
            <person name="Kalinowski J."/>
            <person name="Ruckert C."/>
        </authorList>
    </citation>
    <scope>NUCLEOTIDE SEQUENCE</scope>
    <source>
        <strain evidence="1">CGMCC 4.7278</strain>
    </source>
</reference>
<proteinExistence type="predicted"/>
<gene>
    <name evidence="1" type="ORF">GCM10011591_07600</name>
</gene>
<reference evidence="1" key="2">
    <citation type="submission" date="2020-09" db="EMBL/GenBank/DDBJ databases">
        <authorList>
            <person name="Sun Q."/>
            <person name="Zhou Y."/>
        </authorList>
    </citation>
    <scope>NUCLEOTIDE SEQUENCE</scope>
    <source>
        <strain evidence="1">CGMCC 4.7278</strain>
    </source>
</reference>
<dbReference type="EMBL" id="BMMW01000001">
    <property type="protein sequence ID" value="GGK38429.1"/>
    <property type="molecule type" value="Genomic_DNA"/>
</dbReference>
<accession>A0A917QA49</accession>
<dbReference type="Proteomes" id="UP000612956">
    <property type="component" value="Unassembled WGS sequence"/>
</dbReference>
<dbReference type="Pfam" id="PF19818">
    <property type="entry name" value="DUF6301"/>
    <property type="match status" value="1"/>
</dbReference>
<name>A0A917QA49_9NOCA</name>